<dbReference type="Proteomes" id="UP001150569">
    <property type="component" value="Unassembled WGS sequence"/>
</dbReference>
<dbReference type="InterPro" id="IPR015943">
    <property type="entry name" value="WD40/YVTN_repeat-like_dom_sf"/>
</dbReference>
<dbReference type="SUPFAM" id="SSF50978">
    <property type="entry name" value="WD40 repeat-like"/>
    <property type="match status" value="1"/>
</dbReference>
<accession>A0A9W8DHZ2</accession>
<gene>
    <name evidence="2" type="ORF">IWQ60_011985</name>
</gene>
<proteinExistence type="predicted"/>
<dbReference type="GO" id="GO:0000045">
    <property type="term" value="P:autophagosome assembly"/>
    <property type="evidence" value="ECO:0007669"/>
    <property type="project" value="InterPro"/>
</dbReference>
<protein>
    <submittedName>
        <fullName evidence="2">Uncharacterized protein</fullName>
    </submittedName>
</protein>
<keyword evidence="1" id="KW-0853">WD repeat</keyword>
<keyword evidence="3" id="KW-1185">Reference proteome</keyword>
<evidence type="ECO:0000313" key="3">
    <source>
        <dbReference type="Proteomes" id="UP001150569"/>
    </source>
</evidence>
<dbReference type="EMBL" id="JANBPT010001539">
    <property type="protein sequence ID" value="KAJ1906857.1"/>
    <property type="molecule type" value="Genomic_DNA"/>
</dbReference>
<feature type="non-terminal residue" evidence="2">
    <location>
        <position position="1"/>
    </location>
</feature>
<dbReference type="PROSITE" id="PS50294">
    <property type="entry name" value="WD_REPEATS_REGION"/>
    <property type="match status" value="1"/>
</dbReference>
<dbReference type="OrthoDB" id="538223at2759"/>
<organism evidence="2 3">
    <name type="scientific">Tieghemiomyces parasiticus</name>
    <dbReference type="NCBI Taxonomy" id="78921"/>
    <lineage>
        <taxon>Eukaryota</taxon>
        <taxon>Fungi</taxon>
        <taxon>Fungi incertae sedis</taxon>
        <taxon>Zoopagomycota</taxon>
        <taxon>Kickxellomycotina</taxon>
        <taxon>Dimargaritomycetes</taxon>
        <taxon>Dimargaritales</taxon>
        <taxon>Dimargaritaceae</taxon>
        <taxon>Tieghemiomyces</taxon>
    </lineage>
</organism>
<dbReference type="PROSITE" id="PS50082">
    <property type="entry name" value="WD_REPEATS_2"/>
    <property type="match status" value="2"/>
</dbReference>
<comment type="caution">
    <text evidence="2">The sequence shown here is derived from an EMBL/GenBank/DDBJ whole genome shotgun (WGS) entry which is preliminary data.</text>
</comment>
<evidence type="ECO:0000256" key="1">
    <source>
        <dbReference type="PROSITE-ProRule" id="PRU00221"/>
    </source>
</evidence>
<sequence>RRTSDTNQAPSKVPSIVYKELENPHHGEIHTLHVSHDGTMVATGGQDRRVKVFDSRSGNLKYTLSGCLQSVLHVWFSPTDDLILATSSDNAIRVWALDTGRIQVSSVDHRFDKFDSSHERFALTTTLAFPLTM</sequence>
<dbReference type="Gene3D" id="2.130.10.10">
    <property type="entry name" value="YVTN repeat-like/Quinoprotein amine dehydrogenase"/>
    <property type="match status" value="1"/>
</dbReference>
<dbReference type="SMART" id="SM00320">
    <property type="entry name" value="WD40"/>
    <property type="match status" value="2"/>
</dbReference>
<feature type="repeat" description="WD" evidence="1">
    <location>
        <begin position="64"/>
        <end position="105"/>
    </location>
</feature>
<dbReference type="PANTHER" id="PTHR19878">
    <property type="entry name" value="AUTOPHAGY PROTEIN 16-LIKE"/>
    <property type="match status" value="1"/>
</dbReference>
<reference evidence="2" key="1">
    <citation type="submission" date="2022-07" db="EMBL/GenBank/DDBJ databases">
        <title>Phylogenomic reconstructions and comparative analyses of Kickxellomycotina fungi.</title>
        <authorList>
            <person name="Reynolds N.K."/>
            <person name="Stajich J.E."/>
            <person name="Barry K."/>
            <person name="Grigoriev I.V."/>
            <person name="Crous P."/>
            <person name="Smith M.E."/>
        </authorList>
    </citation>
    <scope>NUCLEOTIDE SEQUENCE</scope>
    <source>
        <strain evidence="2">RSA 861</strain>
    </source>
</reference>
<dbReference type="InterPro" id="IPR036322">
    <property type="entry name" value="WD40_repeat_dom_sf"/>
</dbReference>
<dbReference type="PANTHER" id="PTHR19878:SF8">
    <property type="entry name" value="AUTOPHAGY-RELATED 16, ISOFORM F"/>
    <property type="match status" value="1"/>
</dbReference>
<dbReference type="InterPro" id="IPR001680">
    <property type="entry name" value="WD40_rpt"/>
</dbReference>
<dbReference type="Pfam" id="PF00400">
    <property type="entry name" value="WD40"/>
    <property type="match status" value="2"/>
</dbReference>
<dbReference type="AlphaFoldDB" id="A0A9W8DHZ2"/>
<evidence type="ECO:0000313" key="2">
    <source>
        <dbReference type="EMBL" id="KAJ1906857.1"/>
    </source>
</evidence>
<name>A0A9W8DHZ2_9FUNG</name>
<feature type="repeat" description="WD" evidence="1">
    <location>
        <begin position="22"/>
        <end position="63"/>
    </location>
</feature>
<dbReference type="InterPro" id="IPR045160">
    <property type="entry name" value="ATG16"/>
</dbReference>